<comment type="caution">
    <text evidence="3">The sequence shown here is derived from an EMBL/GenBank/DDBJ whole genome shotgun (WGS) entry which is preliminary data.</text>
</comment>
<evidence type="ECO:0000313" key="4">
    <source>
        <dbReference type="Proteomes" id="UP000320184"/>
    </source>
</evidence>
<dbReference type="InterPro" id="IPR025965">
    <property type="entry name" value="FlgD/Vpr_Ig-like"/>
</dbReference>
<sequence>MADLDADSDLDLVVTSQAISIHRNAGGGSFLARQDFPAGPDPFPARVGDLNLDGVPDLVVVSASGHAAVLLGNGDGSFGTHHFLEAGEPIRDVAIGDLDGDGRNDVVATRDGSVSVFRSGCCGAFEPRIDVPVGSGVGPIALGDLNGDGRPDVATAGYEGLSVLLAQPGGGLGAPVGYLAGEWIHDVGIGDFTGDGVPDVLVTRSPGLAVLPGIGDGDLDAPIASPAFARQLGPIAVGDLNGDGRLDAMLGDSIYPWTLSAIGSGDGTFASGGVFSTDGYIADGLALADLDLDGSLDLGIAAPCYYQLHCFDRHRLVLGHGNGDGTLASSGTQPVGVYAIAVTAADLDQAGGLELAVANSGSNTVSVVPGTEVGAPHRDFGVDPAPRSVAAGDLNGDGMVDLAVGGGTSLITLLYNVTNVTDVPVSVAERGPRLGQSVPNPTRGPLWIGFSIPAPARVRLRVFDPSGRLVRTLLDEHRPAGEHRVSWDRRARSGSLVPPGVYLYELLAGANRVTRRMAILD</sequence>
<dbReference type="Gene3D" id="2.130.10.130">
    <property type="entry name" value="Integrin alpha, N-terminal"/>
    <property type="match status" value="2"/>
</dbReference>
<gene>
    <name evidence="3" type="ORF">E6K73_07220</name>
</gene>
<keyword evidence="1" id="KW-0732">Signal</keyword>
<dbReference type="Proteomes" id="UP000320184">
    <property type="component" value="Unassembled WGS sequence"/>
</dbReference>
<evidence type="ECO:0000313" key="3">
    <source>
        <dbReference type="EMBL" id="TMQ50757.1"/>
    </source>
</evidence>
<dbReference type="InterPro" id="IPR028994">
    <property type="entry name" value="Integrin_alpha_N"/>
</dbReference>
<dbReference type="Pfam" id="PF13517">
    <property type="entry name" value="FG-GAP_3"/>
    <property type="match status" value="4"/>
</dbReference>
<evidence type="ECO:0000259" key="2">
    <source>
        <dbReference type="Pfam" id="PF13860"/>
    </source>
</evidence>
<dbReference type="Gene3D" id="2.60.40.4070">
    <property type="match status" value="1"/>
</dbReference>
<dbReference type="EMBL" id="VBOT01000092">
    <property type="protein sequence ID" value="TMQ50757.1"/>
    <property type="molecule type" value="Genomic_DNA"/>
</dbReference>
<organism evidence="3 4">
    <name type="scientific">Eiseniibacteriota bacterium</name>
    <dbReference type="NCBI Taxonomy" id="2212470"/>
    <lineage>
        <taxon>Bacteria</taxon>
        <taxon>Candidatus Eiseniibacteriota</taxon>
    </lineage>
</organism>
<dbReference type="PANTHER" id="PTHR46580:SF2">
    <property type="entry name" value="MAM DOMAIN-CONTAINING PROTEIN"/>
    <property type="match status" value="1"/>
</dbReference>
<dbReference type="PANTHER" id="PTHR46580">
    <property type="entry name" value="SENSOR KINASE-RELATED"/>
    <property type="match status" value="1"/>
</dbReference>
<evidence type="ECO:0000256" key="1">
    <source>
        <dbReference type="ARBA" id="ARBA00022729"/>
    </source>
</evidence>
<protein>
    <recommendedName>
        <fullName evidence="2">FlgD/Vpr Ig-like domain-containing protein</fullName>
    </recommendedName>
</protein>
<name>A0A538SHA8_UNCEI</name>
<feature type="domain" description="FlgD/Vpr Ig-like" evidence="2">
    <location>
        <begin position="449"/>
        <end position="505"/>
    </location>
</feature>
<reference evidence="3 4" key="1">
    <citation type="journal article" date="2019" name="Nat. Microbiol.">
        <title>Mediterranean grassland soil C-N compound turnover is dependent on rainfall and depth, and is mediated by genomically divergent microorganisms.</title>
        <authorList>
            <person name="Diamond S."/>
            <person name="Andeer P.F."/>
            <person name="Li Z."/>
            <person name="Crits-Christoph A."/>
            <person name="Burstein D."/>
            <person name="Anantharaman K."/>
            <person name="Lane K.R."/>
            <person name="Thomas B.C."/>
            <person name="Pan C."/>
            <person name="Northen T.R."/>
            <person name="Banfield J.F."/>
        </authorList>
    </citation>
    <scope>NUCLEOTIDE SEQUENCE [LARGE SCALE GENOMIC DNA]</scope>
    <source>
        <strain evidence="3">WS_3</strain>
    </source>
</reference>
<dbReference type="Pfam" id="PF13860">
    <property type="entry name" value="FlgD_ig"/>
    <property type="match status" value="1"/>
</dbReference>
<accession>A0A538SHA8</accession>
<dbReference type="InterPro" id="IPR013517">
    <property type="entry name" value="FG-GAP"/>
</dbReference>
<dbReference type="SUPFAM" id="SSF69318">
    <property type="entry name" value="Integrin alpha N-terminal domain"/>
    <property type="match status" value="2"/>
</dbReference>
<dbReference type="AlphaFoldDB" id="A0A538SHA8"/>
<proteinExistence type="predicted"/>